<gene>
    <name evidence="3" type="ORF">JAO82_11315</name>
</gene>
<dbReference type="InterPro" id="IPR032033">
    <property type="entry name" value="Cytochrome_P460"/>
</dbReference>
<evidence type="ECO:0000313" key="3">
    <source>
        <dbReference type="EMBL" id="MBI6630464.1"/>
    </source>
</evidence>
<dbReference type="Gene3D" id="3.50.70.20">
    <property type="entry name" value="Cytochrome P460"/>
    <property type="match status" value="1"/>
</dbReference>
<dbReference type="CDD" id="cd20716">
    <property type="entry name" value="cyt_P460_fam"/>
    <property type="match status" value="1"/>
</dbReference>
<feature type="signal peptide" evidence="1">
    <location>
        <begin position="1"/>
        <end position="21"/>
    </location>
</feature>
<keyword evidence="1" id="KW-0732">Signal</keyword>
<dbReference type="EMBL" id="JAEIJD010000009">
    <property type="protein sequence ID" value="MBI6630464.1"/>
    <property type="molecule type" value="Genomic_DNA"/>
</dbReference>
<dbReference type="RefSeq" id="WP_198686488.1">
    <property type="nucleotide sequence ID" value="NZ_JAEIJD010000009.1"/>
</dbReference>
<keyword evidence="4" id="KW-1185">Reference proteome</keyword>
<comment type="caution">
    <text evidence="3">The sequence shown here is derived from an EMBL/GenBank/DDBJ whole genome shotgun (WGS) entry which is preliminary data.</text>
</comment>
<sequence>MKRILTGSAVAMLLITTAAGAQDAPFGTDTDAEYAAKLWTIMEELSLAGDGMIRAFPYEGVEPHGKMLETFYTSGSVDGHDGALIIKRNYGPEGVTADQVLSDPDKHLGAVTVMFRREEGYDPDNGNWFWAKYLPDGTLDKTPNGMRLAGRVAKGADAGCIACHSGAGDDYLFTTDHLPIK</sequence>
<name>A0A934M428_9RHOB</name>
<accession>A0A934M428</accession>
<reference evidence="3" key="1">
    <citation type="submission" date="2020-12" db="EMBL/GenBank/DDBJ databases">
        <title>Pontibaca salina gen. nov., sp. nov., isolated from marine sediment.</title>
        <authorList>
            <person name="Bo J."/>
            <person name="Wang S."/>
            <person name="Song X."/>
            <person name="Du Z."/>
        </authorList>
    </citation>
    <scope>NUCLEOTIDE SEQUENCE</scope>
    <source>
        <strain evidence="3">S1109L</strain>
    </source>
</reference>
<dbReference type="Proteomes" id="UP000613255">
    <property type="component" value="Unassembled WGS sequence"/>
</dbReference>
<evidence type="ECO:0000259" key="2">
    <source>
        <dbReference type="Pfam" id="PF16694"/>
    </source>
</evidence>
<organism evidence="3 4">
    <name type="scientific">Pontibaca salina</name>
    <dbReference type="NCBI Taxonomy" id="2795731"/>
    <lineage>
        <taxon>Bacteria</taxon>
        <taxon>Pseudomonadati</taxon>
        <taxon>Pseudomonadota</taxon>
        <taxon>Alphaproteobacteria</taxon>
        <taxon>Rhodobacterales</taxon>
        <taxon>Roseobacteraceae</taxon>
        <taxon>Pontibaca</taxon>
    </lineage>
</organism>
<dbReference type="InterPro" id="IPR038142">
    <property type="entry name" value="Cytochrome_P460_sp"/>
</dbReference>
<evidence type="ECO:0000256" key="1">
    <source>
        <dbReference type="SAM" id="SignalP"/>
    </source>
</evidence>
<protein>
    <submittedName>
        <fullName evidence="3">Cytochrome P460 family protein</fullName>
    </submittedName>
</protein>
<feature type="chain" id="PRO_5037643632" evidence="1">
    <location>
        <begin position="22"/>
        <end position="181"/>
    </location>
</feature>
<feature type="domain" description="Cytochrome P460" evidence="2">
    <location>
        <begin position="80"/>
        <end position="174"/>
    </location>
</feature>
<proteinExistence type="predicted"/>
<evidence type="ECO:0000313" key="4">
    <source>
        <dbReference type="Proteomes" id="UP000613255"/>
    </source>
</evidence>
<dbReference type="Pfam" id="PF16694">
    <property type="entry name" value="Cytochrome_P460"/>
    <property type="match status" value="1"/>
</dbReference>
<dbReference type="AlphaFoldDB" id="A0A934M428"/>